<dbReference type="Pfam" id="PF19457">
    <property type="entry name" value="DUF5994"/>
    <property type="match status" value="1"/>
</dbReference>
<organism evidence="2 3">
    <name type="scientific">Nocardia rhamnosiphila</name>
    <dbReference type="NCBI Taxonomy" id="426716"/>
    <lineage>
        <taxon>Bacteria</taxon>
        <taxon>Bacillati</taxon>
        <taxon>Actinomycetota</taxon>
        <taxon>Actinomycetes</taxon>
        <taxon>Mycobacteriales</taxon>
        <taxon>Nocardiaceae</taxon>
        <taxon>Nocardia</taxon>
    </lineage>
</organism>
<dbReference type="Proteomes" id="UP001550628">
    <property type="component" value="Unassembled WGS sequence"/>
</dbReference>
<evidence type="ECO:0000313" key="3">
    <source>
        <dbReference type="Proteomes" id="UP001550628"/>
    </source>
</evidence>
<dbReference type="RefSeq" id="WP_356957572.1">
    <property type="nucleotide sequence ID" value="NZ_JBEYBD010000010.1"/>
</dbReference>
<reference evidence="2 3" key="1">
    <citation type="submission" date="2024-06" db="EMBL/GenBank/DDBJ databases">
        <title>The Natural Products Discovery Center: Release of the First 8490 Sequenced Strains for Exploring Actinobacteria Biosynthetic Diversity.</title>
        <authorList>
            <person name="Kalkreuter E."/>
            <person name="Kautsar S.A."/>
            <person name="Yang D."/>
            <person name="Bader C.D."/>
            <person name="Teijaro C.N."/>
            <person name="Fluegel L."/>
            <person name="Davis C.M."/>
            <person name="Simpson J.R."/>
            <person name="Lauterbach L."/>
            <person name="Steele A.D."/>
            <person name="Gui C."/>
            <person name="Meng S."/>
            <person name="Li G."/>
            <person name="Viehrig K."/>
            <person name="Ye F."/>
            <person name="Su P."/>
            <person name="Kiefer A.F."/>
            <person name="Nichols A."/>
            <person name="Cepeda A.J."/>
            <person name="Yan W."/>
            <person name="Fan B."/>
            <person name="Jiang Y."/>
            <person name="Adhikari A."/>
            <person name="Zheng C.-J."/>
            <person name="Schuster L."/>
            <person name="Cowan T.M."/>
            <person name="Smanski M.J."/>
            <person name="Chevrette M.G."/>
            <person name="De Carvalho L.P.S."/>
            <person name="Shen B."/>
        </authorList>
    </citation>
    <scope>NUCLEOTIDE SEQUENCE [LARGE SCALE GENOMIC DNA]</scope>
    <source>
        <strain evidence="2 3">NPDC019708</strain>
    </source>
</reference>
<dbReference type="InterPro" id="IPR046036">
    <property type="entry name" value="DUF5994"/>
</dbReference>
<feature type="region of interest" description="Disordered" evidence="1">
    <location>
        <begin position="1"/>
        <end position="34"/>
    </location>
</feature>
<protein>
    <submittedName>
        <fullName evidence="2">DUF5994 family protein</fullName>
    </submittedName>
</protein>
<gene>
    <name evidence="2" type="ORF">ABZ510_22155</name>
</gene>
<dbReference type="EMBL" id="JBEYBF010000016">
    <property type="protein sequence ID" value="MEU1954557.1"/>
    <property type="molecule type" value="Genomic_DNA"/>
</dbReference>
<name>A0ABV2WUJ4_9NOCA</name>
<evidence type="ECO:0000256" key="1">
    <source>
        <dbReference type="SAM" id="MobiDB-lite"/>
    </source>
</evidence>
<keyword evidence="3" id="KW-1185">Reference proteome</keyword>
<proteinExistence type="predicted"/>
<evidence type="ECO:0000313" key="2">
    <source>
        <dbReference type="EMBL" id="MEU1954557.1"/>
    </source>
</evidence>
<comment type="caution">
    <text evidence="2">The sequence shown here is derived from an EMBL/GenBank/DDBJ whole genome shotgun (WGS) entry which is preliminary data.</text>
</comment>
<accession>A0ABV2WUJ4</accession>
<sequence length="149" mass="16154">MSHEPRSRPITNHAAMGAATPPVGNHQPFPAPTRTPRLLLRDRGTGPAPVDGAWWPWTQNLTTELHDLISALTPRLGILARIEFAWNAISLAQRRIDAEDGVGIHGPAPDQPPDVMRLLGTNGTSLTLLIVASDTDLRLAGQRMRQSLA</sequence>